<keyword evidence="6 7" id="KW-0413">Isomerase</keyword>
<evidence type="ECO:0000256" key="8">
    <source>
        <dbReference type="PROSITE-ProRule" id="PRU01384"/>
    </source>
</evidence>
<dbReference type="InterPro" id="IPR005742">
    <property type="entry name" value="TopoIV_A_Gneg"/>
</dbReference>
<evidence type="ECO:0000256" key="1">
    <source>
        <dbReference type="ARBA" id="ARBA00000185"/>
    </source>
</evidence>
<dbReference type="EC" id="5.6.2.2" evidence="7"/>
<evidence type="ECO:0000256" key="2">
    <source>
        <dbReference type="ARBA" id="ARBA00022475"/>
    </source>
</evidence>
<feature type="domain" description="Topo IIA-type catalytic" evidence="11">
    <location>
        <begin position="38"/>
        <end position="501"/>
    </location>
</feature>
<dbReference type="InterPro" id="IPR035516">
    <property type="entry name" value="Gyrase/topoIV_suA_C"/>
</dbReference>
<dbReference type="GO" id="GO:0005524">
    <property type="term" value="F:ATP binding"/>
    <property type="evidence" value="ECO:0007669"/>
    <property type="project" value="InterPro"/>
</dbReference>
<comment type="function">
    <text evidence="7">Topoisomerase IV is essential for chromosome segregation. It relaxes supercoiled DNA. Performs the decatenation events required during the replication of a circular DNA molecule.</text>
</comment>
<evidence type="ECO:0000256" key="4">
    <source>
        <dbReference type="ARBA" id="ARBA00023125"/>
    </source>
</evidence>
<accession>A0A0S2TBS0</accession>
<evidence type="ECO:0000256" key="7">
    <source>
        <dbReference type="HAMAP-Rule" id="MF_00936"/>
    </source>
</evidence>
<dbReference type="SUPFAM" id="SSF56719">
    <property type="entry name" value="Type II DNA topoisomerase"/>
    <property type="match status" value="1"/>
</dbReference>
<dbReference type="FunFam" id="1.10.268.10:FF:000001">
    <property type="entry name" value="DNA gyrase subunit A"/>
    <property type="match status" value="1"/>
</dbReference>
<dbReference type="InterPro" id="IPR013758">
    <property type="entry name" value="Topo_IIA_A/C_ab"/>
</dbReference>
<organism evidence="12 13">
    <name type="scientific">Candidatus Tenderia electrophaga</name>
    <dbReference type="NCBI Taxonomy" id="1748243"/>
    <lineage>
        <taxon>Bacteria</taxon>
        <taxon>Pseudomonadati</taxon>
        <taxon>Pseudomonadota</taxon>
        <taxon>Gammaproteobacteria</taxon>
        <taxon>Candidatus Tenderiales</taxon>
        <taxon>Candidatus Tenderiaceae</taxon>
        <taxon>Candidatus Tenderia</taxon>
    </lineage>
</organism>
<feature type="site" description="Interaction with DNA" evidence="7">
    <location>
        <position position="46"/>
    </location>
</feature>
<gene>
    <name evidence="7" type="primary">parC</name>
    <name evidence="12" type="ORF">Tel_05160</name>
</gene>
<comment type="catalytic activity">
    <reaction evidence="1 7 8">
        <text>ATP-dependent breakage, passage and rejoining of double-stranded DNA.</text>
        <dbReference type="EC" id="5.6.2.2"/>
    </reaction>
</comment>
<feature type="coiled-coil region" evidence="9">
    <location>
        <begin position="425"/>
        <end position="471"/>
    </location>
</feature>
<dbReference type="GO" id="GO:0009330">
    <property type="term" value="C:DNA topoisomerase type II (double strand cut, ATP-hydrolyzing) complex"/>
    <property type="evidence" value="ECO:0007669"/>
    <property type="project" value="TreeGrafter"/>
</dbReference>
<dbReference type="SUPFAM" id="SSF101904">
    <property type="entry name" value="GyrA/ParC C-terminal domain-like"/>
    <property type="match status" value="1"/>
</dbReference>
<dbReference type="GO" id="GO:0005737">
    <property type="term" value="C:cytoplasm"/>
    <property type="evidence" value="ECO:0007669"/>
    <property type="project" value="TreeGrafter"/>
</dbReference>
<dbReference type="InterPro" id="IPR013757">
    <property type="entry name" value="Topo_IIA_A_a_sf"/>
</dbReference>
<dbReference type="InterPro" id="IPR006691">
    <property type="entry name" value="GyrA/parC_rep"/>
</dbReference>
<dbReference type="Pfam" id="PF03989">
    <property type="entry name" value="DNA_gyraseA_C"/>
    <property type="match status" value="2"/>
</dbReference>
<feature type="site" description="Interaction with DNA" evidence="7">
    <location>
        <position position="84"/>
    </location>
</feature>
<dbReference type="PANTHER" id="PTHR43493">
    <property type="entry name" value="DNA GYRASE/TOPOISOMERASE SUBUNIT A"/>
    <property type="match status" value="1"/>
</dbReference>
<dbReference type="Proteomes" id="UP000055136">
    <property type="component" value="Chromosome"/>
</dbReference>
<sequence>MSNSEPRQDQGIEYLPLKSFTEKAYLDYSMYVILDRALPNIGDGMKPVQRRIIYAMSELGLSASAKFKKSARTVGDVLGKFHPHGDSACYEAMVLMAQSFSTRYRYVDGQGNWGSPDDPKSFAAMRYTESRLAPYAELLLSEVSQGTVAWVPNFDGTLEEPAVLPARVPNVLLNGATGIAVGMATDIPPHNMREVVSACIRLLEDPKADLTALLEHVQGPDYPTEAEIITPRAEIRKMYETGGGSIRMRAVYEREEGDIIITALPHQVSGAKVLEQIAAQMTAKKLPMVEDLRDESDHENPTRLVVTPRSNRVDIEGLMSHLFATTDLERTYRVNFNLIGIDGRPQVKNLRQIVQEWLEFRTETVRRRLQHRLDKVNRRLHLLEGLLVAFLNIDEVIHIIRTEDEPKPVLMKRFELSEAQTDYILDTKLRQLARLEEMKIRAEQEALAKERDNLEKTLKSKQRMKTLIRNELTADAEKYGDARRSPIVAREAAEAMSETDLAPAEPVTVVLSEKGWVRSAKGHDIDPISLNYKSGDGFLSAARGKSNQLAVFIDSTGRCYALPAHSLPSARGQGEPLTGRVSPPPGATFVAVMMGNDDDRYLLASDAGYGFVAKLGDLIAKNKNGKAILNVPKGARVLPPVPVKEVESDVVSAITTEGRMLVFPLSELPALSKGKGNKIISIPSARVANREEYVVAINAVPEGEKLTLYCGQRHTSLKRADLEHYHGERGRRGNKLPRGFQKVDRTEVA</sequence>
<dbReference type="KEGG" id="tee:Tel_05160"/>
<feature type="active site" description="O-(5'-phospho-DNA)-tyrosine intermediate" evidence="7 8">
    <location>
        <position position="127"/>
    </location>
</feature>
<dbReference type="GO" id="GO:0006265">
    <property type="term" value="P:DNA topological change"/>
    <property type="evidence" value="ECO:0007669"/>
    <property type="project" value="UniProtKB-UniRule"/>
</dbReference>
<dbReference type="GO" id="GO:0003918">
    <property type="term" value="F:DNA topoisomerase type II (double strand cut, ATP-hydrolyzing) activity"/>
    <property type="evidence" value="ECO:0007669"/>
    <property type="project" value="UniProtKB-UniRule"/>
</dbReference>
<protein>
    <recommendedName>
        <fullName evidence="7">DNA topoisomerase 4 subunit A</fullName>
        <ecNumber evidence="7">5.6.2.2</ecNumber>
    </recommendedName>
    <alternativeName>
        <fullName evidence="7">Topoisomerase IV subunit A</fullName>
    </alternativeName>
</protein>
<evidence type="ECO:0000313" key="13">
    <source>
        <dbReference type="Proteomes" id="UP000055136"/>
    </source>
</evidence>
<reference evidence="12" key="1">
    <citation type="submission" date="2015-10" db="EMBL/GenBank/DDBJ databases">
        <title>Description of Candidatus Tenderia electrophaga gen. nov, sp. nov., an Uncultivated Electroautotroph from a Biocathode Enrichment.</title>
        <authorList>
            <person name="Eddie B.J."/>
            <person name="Malanoski A.P."/>
            <person name="Wang Z."/>
            <person name="Hall R.J."/>
            <person name="Oh S.D."/>
            <person name="Heiner C."/>
            <person name="Lin B."/>
            <person name="Strycharz-Glaven S.M."/>
        </authorList>
    </citation>
    <scope>NUCLEOTIDE SEQUENCE [LARGE SCALE GENOMIC DNA]</scope>
    <source>
        <strain evidence="12">NRL1</strain>
    </source>
</reference>
<feature type="site" description="Interaction with DNA" evidence="7">
    <location>
        <position position="82"/>
    </location>
</feature>
<name>A0A0S2TBS0_9GAMM</name>
<evidence type="ECO:0000259" key="11">
    <source>
        <dbReference type="PROSITE" id="PS52040"/>
    </source>
</evidence>
<dbReference type="PROSITE" id="PS52040">
    <property type="entry name" value="TOPO_IIA"/>
    <property type="match status" value="1"/>
</dbReference>
<dbReference type="InterPro" id="IPR013760">
    <property type="entry name" value="Topo_IIA-like_dom_sf"/>
</dbReference>
<dbReference type="InterPro" id="IPR050220">
    <property type="entry name" value="Type_II_DNA_Topoisomerases"/>
</dbReference>
<dbReference type="Gene3D" id="3.30.1360.40">
    <property type="match status" value="1"/>
</dbReference>
<feature type="region of interest" description="Disordered" evidence="10">
    <location>
        <begin position="726"/>
        <end position="749"/>
    </location>
</feature>
<dbReference type="PANTHER" id="PTHR43493:SF1">
    <property type="entry name" value="DNA TOPOISOMERASE 4 SUBUNIT A"/>
    <property type="match status" value="1"/>
</dbReference>
<keyword evidence="3 7" id="KW-0799">Topoisomerase</keyword>
<dbReference type="Pfam" id="PF00521">
    <property type="entry name" value="DNA_topoisoIV"/>
    <property type="match status" value="1"/>
</dbReference>
<evidence type="ECO:0000256" key="5">
    <source>
        <dbReference type="ARBA" id="ARBA00023136"/>
    </source>
</evidence>
<evidence type="ECO:0000256" key="9">
    <source>
        <dbReference type="SAM" id="Coils"/>
    </source>
</evidence>
<comment type="subcellular location">
    <subcellularLocation>
        <location evidence="7">Cell membrane</location>
        <topology evidence="7">Peripheral membrane protein</topology>
    </subcellularLocation>
</comment>
<dbReference type="Gene3D" id="3.90.199.10">
    <property type="entry name" value="Topoisomerase II, domain 5"/>
    <property type="match status" value="1"/>
</dbReference>
<dbReference type="GO" id="GO:0019897">
    <property type="term" value="C:extrinsic component of plasma membrane"/>
    <property type="evidence" value="ECO:0007669"/>
    <property type="project" value="UniProtKB-UniRule"/>
</dbReference>
<keyword evidence="2 7" id="KW-1003">Cell membrane</keyword>
<dbReference type="HAMAP" id="MF_00936">
    <property type="entry name" value="ParC_type1"/>
    <property type="match status" value="1"/>
</dbReference>
<proteinExistence type="inferred from homology"/>
<dbReference type="GO" id="GO:0005694">
    <property type="term" value="C:chromosome"/>
    <property type="evidence" value="ECO:0007669"/>
    <property type="project" value="InterPro"/>
</dbReference>
<evidence type="ECO:0000256" key="3">
    <source>
        <dbReference type="ARBA" id="ARBA00023029"/>
    </source>
</evidence>
<dbReference type="EMBL" id="CP013099">
    <property type="protein sequence ID" value="ALP52583.1"/>
    <property type="molecule type" value="Genomic_DNA"/>
</dbReference>
<evidence type="ECO:0000313" key="12">
    <source>
        <dbReference type="EMBL" id="ALP52583.1"/>
    </source>
</evidence>
<comment type="similarity">
    <text evidence="7">Belongs to the type II topoisomerase GyrA/ParC subunit family. ParC type 1 subfamily.</text>
</comment>
<comment type="subunit">
    <text evidence="7">Heterotetramer composed of ParC and ParE.</text>
</comment>
<dbReference type="NCBIfam" id="NF004044">
    <property type="entry name" value="PRK05561.1"/>
    <property type="match status" value="1"/>
</dbReference>
<keyword evidence="13" id="KW-1185">Reference proteome</keyword>
<dbReference type="GO" id="GO:0003677">
    <property type="term" value="F:DNA binding"/>
    <property type="evidence" value="ECO:0007669"/>
    <property type="project" value="UniProtKB-UniRule"/>
</dbReference>
<dbReference type="Gene3D" id="2.120.10.90">
    <property type="entry name" value="DNA gyrase/topoisomerase IV, subunit A, C-terminal"/>
    <property type="match status" value="1"/>
</dbReference>
<keyword evidence="5 7" id="KW-0472">Membrane</keyword>
<dbReference type="AlphaFoldDB" id="A0A0S2TBS0"/>
<evidence type="ECO:0000256" key="6">
    <source>
        <dbReference type="ARBA" id="ARBA00023235"/>
    </source>
</evidence>
<dbReference type="SMART" id="SM00434">
    <property type="entry name" value="TOP4c"/>
    <property type="match status" value="1"/>
</dbReference>
<dbReference type="InterPro" id="IPR002205">
    <property type="entry name" value="Topo_IIA_dom_A"/>
</dbReference>
<feature type="site" description="Transition state stabilizer" evidence="7">
    <location>
        <position position="126"/>
    </location>
</feature>
<dbReference type="NCBIfam" id="TIGR01062">
    <property type="entry name" value="parC_Gneg"/>
    <property type="match status" value="1"/>
</dbReference>
<dbReference type="FunFam" id="3.30.1360.40:FF:000005">
    <property type="entry name" value="DNA topoisomerase 4 subunit A"/>
    <property type="match status" value="1"/>
</dbReference>
<dbReference type="CDD" id="cd00187">
    <property type="entry name" value="TOP4c"/>
    <property type="match status" value="1"/>
</dbReference>
<keyword evidence="4 7" id="KW-0238">DNA-binding</keyword>
<dbReference type="STRING" id="1748243.Tel_05160"/>
<dbReference type="Gene3D" id="1.10.268.10">
    <property type="entry name" value="Topoisomerase, domain 3"/>
    <property type="match status" value="1"/>
</dbReference>
<keyword evidence="9" id="KW-0175">Coiled coil</keyword>
<dbReference type="GO" id="GO:0007059">
    <property type="term" value="P:chromosome segregation"/>
    <property type="evidence" value="ECO:0007669"/>
    <property type="project" value="UniProtKB-UniRule"/>
</dbReference>
<evidence type="ECO:0000256" key="10">
    <source>
        <dbReference type="SAM" id="MobiDB-lite"/>
    </source>
</evidence>